<evidence type="ECO:0000313" key="2">
    <source>
        <dbReference type="Proteomes" id="UP000224265"/>
    </source>
</evidence>
<organism evidence="1 2">
    <name type="scientific">Mycobacterium phage Weiss13</name>
    <dbReference type="NCBI Taxonomy" id="1784843"/>
    <lineage>
        <taxon>Viruses</taxon>
        <taxon>Duplodnaviria</taxon>
        <taxon>Heunggongvirae</taxon>
        <taxon>Uroviricota</taxon>
        <taxon>Caudoviricetes</taxon>
        <taxon>Papyrusvirus</taxon>
        <taxon>Papyrusvirus send513</taxon>
    </lineage>
</organism>
<proteinExistence type="predicted"/>
<name>A0A0Y0AED1_9CAUD</name>
<reference evidence="1 2" key="1">
    <citation type="submission" date="2015-08" db="EMBL/GenBank/DDBJ databases">
        <authorList>
            <person name="Adams C.A."/>
            <person name="Ardeshna N.S."/>
            <person name="Badithe A.V."/>
            <person name="Badrani J.H."/>
            <person name="Birkholz E.A."/>
            <person name="Butler M."/>
            <person name="Chu A."/>
            <person name="Farmer C.N."/>
            <person name="Frischer G.M."/>
            <person name="Hsieh L.Y."/>
            <person name="Jackson K.B."/>
            <person name="Kagy D.N."/>
            <person name="Kendall J.C."/>
            <person name="Lin C.Y."/>
            <person name="Morgan M.N."/>
            <person name="Nachnani R."/>
            <person name="Nadeau S.M."/>
            <person name="Parikh M."/>
            <person name="Perez M.V."/>
            <person name="Peters C.E."/>
            <person name="Pogliano J."/>
            <person name="Popescu N.I."/>
            <person name="Shiao R."/>
            <person name="Song C.L."/>
            <person name="Ting J.M."/>
            <person name="Udani D.R."/>
            <person name="Waller L.B."/>
            <person name="Wang A.Y."/>
            <person name="Wu C.E."/>
            <person name="Yang A.B."/>
            <person name="Yao J."/>
            <person name="Zhang B.H."/>
            <person name="Anders K.R."/>
            <person name="Bradley K.W."/>
            <person name="Asai D.J."/>
            <person name="Bowman C.A."/>
            <person name="Russell D.A."/>
            <person name="Pope W.H."/>
            <person name="Jacobs-Sera D."/>
            <person name="Hendrix R.W."/>
            <person name="Hatfull G.F."/>
        </authorList>
    </citation>
    <scope>NUCLEOTIDE SEQUENCE [LARGE SCALE GENOMIC DNA]</scope>
</reference>
<dbReference type="EMBL" id="KT591076">
    <property type="protein sequence ID" value="AMB17258.1"/>
    <property type="molecule type" value="Genomic_DNA"/>
</dbReference>
<evidence type="ECO:0000313" key="1">
    <source>
        <dbReference type="EMBL" id="AMB17258.1"/>
    </source>
</evidence>
<gene>
    <name evidence="1" type="ORF">SEA_WEISS13_44</name>
</gene>
<sequence length="80" mass="9100">MVLTNVQKADLAHALLIQAGNLVEYRDHYVDQLHSSLQNATTEDIATQLTIWLQRLPGEWWDSRLPKPDALRDGRKGYGS</sequence>
<protein>
    <submittedName>
        <fullName evidence="1">Uncharacterized protein</fullName>
    </submittedName>
</protein>
<accession>A0A0Y0AED1</accession>
<dbReference type="Proteomes" id="UP000224265">
    <property type="component" value="Segment"/>
</dbReference>